<keyword evidence="3" id="KW-1185">Reference proteome</keyword>
<organism evidence="2 3">
    <name type="scientific">Pleurodeles waltl</name>
    <name type="common">Iberian ribbed newt</name>
    <dbReference type="NCBI Taxonomy" id="8319"/>
    <lineage>
        <taxon>Eukaryota</taxon>
        <taxon>Metazoa</taxon>
        <taxon>Chordata</taxon>
        <taxon>Craniata</taxon>
        <taxon>Vertebrata</taxon>
        <taxon>Euteleostomi</taxon>
        <taxon>Amphibia</taxon>
        <taxon>Batrachia</taxon>
        <taxon>Caudata</taxon>
        <taxon>Salamandroidea</taxon>
        <taxon>Salamandridae</taxon>
        <taxon>Pleurodelinae</taxon>
        <taxon>Pleurodeles</taxon>
    </lineage>
</organism>
<sequence>MELIMLTDEYVEEETISVLLIDSKFCKAVDASVHHAVASQPSLWKDVCSNWHIHGQPLLICLCLLKDRRVRNSQRNAPEVQDGERAEHVGVRQAEAGIRRAPPSDTLQGDPISILPSGDAADDGSQDSNDEAGPSRPWS</sequence>
<comment type="caution">
    <text evidence="2">The sequence shown here is derived from an EMBL/GenBank/DDBJ whole genome shotgun (WGS) entry which is preliminary data.</text>
</comment>
<reference evidence="2" key="1">
    <citation type="journal article" date="2022" name="bioRxiv">
        <title>Sequencing and chromosome-scale assembly of the giantPleurodeles waltlgenome.</title>
        <authorList>
            <person name="Brown T."/>
            <person name="Elewa A."/>
            <person name="Iarovenko S."/>
            <person name="Subramanian E."/>
            <person name="Araus A.J."/>
            <person name="Petzold A."/>
            <person name="Susuki M."/>
            <person name="Suzuki K.-i.T."/>
            <person name="Hayashi T."/>
            <person name="Toyoda A."/>
            <person name="Oliveira C."/>
            <person name="Osipova E."/>
            <person name="Leigh N.D."/>
            <person name="Simon A."/>
            <person name="Yun M.H."/>
        </authorList>
    </citation>
    <scope>NUCLEOTIDE SEQUENCE</scope>
    <source>
        <strain evidence="2">20211129_DDA</strain>
        <tissue evidence="2">Liver</tissue>
    </source>
</reference>
<gene>
    <name evidence="2" type="ORF">NDU88_001410</name>
</gene>
<dbReference type="Proteomes" id="UP001066276">
    <property type="component" value="Chromosome 4_2"/>
</dbReference>
<evidence type="ECO:0000256" key="1">
    <source>
        <dbReference type="SAM" id="MobiDB-lite"/>
    </source>
</evidence>
<feature type="region of interest" description="Disordered" evidence="1">
    <location>
        <begin position="74"/>
        <end position="139"/>
    </location>
</feature>
<proteinExistence type="predicted"/>
<dbReference type="EMBL" id="JANPWB010000008">
    <property type="protein sequence ID" value="KAJ1160920.1"/>
    <property type="molecule type" value="Genomic_DNA"/>
</dbReference>
<feature type="compositionally biased region" description="Acidic residues" evidence="1">
    <location>
        <begin position="120"/>
        <end position="130"/>
    </location>
</feature>
<protein>
    <submittedName>
        <fullName evidence="2">Uncharacterized protein</fullName>
    </submittedName>
</protein>
<name>A0AAV7S9U7_PLEWA</name>
<dbReference type="AlphaFoldDB" id="A0AAV7S9U7"/>
<evidence type="ECO:0000313" key="3">
    <source>
        <dbReference type="Proteomes" id="UP001066276"/>
    </source>
</evidence>
<accession>A0AAV7S9U7</accession>
<evidence type="ECO:0000313" key="2">
    <source>
        <dbReference type="EMBL" id="KAJ1160920.1"/>
    </source>
</evidence>